<evidence type="ECO:0000313" key="3">
    <source>
        <dbReference type="Proteomes" id="UP000009376"/>
    </source>
</evidence>
<accession>D6GVJ9</accession>
<evidence type="ECO:0000313" key="2">
    <source>
        <dbReference type="EMBL" id="EFD92739.1"/>
    </source>
</evidence>
<evidence type="ECO:0000313" key="1">
    <source>
        <dbReference type="EMBL" id="EFD92262.1"/>
    </source>
</evidence>
<sequence length="160" mass="18199">MNLEAIVERVIQKGVEIWDISSLSGPLVFCGVRIDDSEIAKELKIMNRKNKEGLKSLYDKLNTDLFVIEKYTGKPKSASFNITIYMNGKSLSPIDMLAAKEYLLSKSKNGTIKLEKNEELPEYLYESEVELINKKGTGCYHEQNCPVSYLKNWRSGHDSV</sequence>
<organism evidence="2 3">
    <name type="scientific">Candidatus Parvarchaeum acidophilus ARMAN-5</name>
    <dbReference type="NCBI Taxonomy" id="662762"/>
    <lineage>
        <taxon>Archaea</taxon>
        <taxon>Candidatus Parvarchaeota</taxon>
        <taxon>Candidatus Parvarchaeum</taxon>
    </lineage>
</organism>
<reference evidence="2 3" key="1">
    <citation type="journal article" date="2010" name="Proc. Natl. Acad. Sci. U.S.A.">
        <title>Enigmatic, ultrasmall, uncultivated Archaea.</title>
        <authorList>
            <person name="Baker B.J."/>
            <person name="Comolli L.R."/>
            <person name="Dick G.J."/>
            <person name="Hauser L.J."/>
            <person name="Hyatt D."/>
            <person name="Dill B.D."/>
            <person name="Land M.L."/>
            <person name="Verberkmoes N.C."/>
            <person name="Hettich R.L."/>
            <person name="Banfield J.F."/>
        </authorList>
    </citation>
    <scope>NUCLEOTIDE SEQUENCE [LARGE SCALE GENOMIC DNA]</scope>
</reference>
<dbReference type="EMBL" id="GG745613">
    <property type="protein sequence ID" value="EFD92262.1"/>
    <property type="molecule type" value="Genomic_DNA"/>
</dbReference>
<name>D6GVJ9_PARA5</name>
<proteinExistence type="predicted"/>
<dbReference type="Proteomes" id="UP000009376">
    <property type="component" value="Unassembled WGS sequence"/>
</dbReference>
<dbReference type="EMBL" id="GG745554">
    <property type="protein sequence ID" value="EFD92739.1"/>
    <property type="molecule type" value="Genomic_DNA"/>
</dbReference>
<dbReference type="AlphaFoldDB" id="D6GVJ9"/>
<protein>
    <submittedName>
        <fullName evidence="2">Uncharacterized protein</fullName>
    </submittedName>
</protein>
<gene>
    <name evidence="2" type="ORF">BJBARM5_0512</name>
    <name evidence="1" type="ORF">BJBARM5_1024</name>
</gene>